<dbReference type="InterPro" id="IPR039303">
    <property type="entry name" value="CCDC50"/>
</dbReference>
<evidence type="ECO:0000256" key="1">
    <source>
        <dbReference type="ARBA" id="ARBA00023054"/>
    </source>
</evidence>
<reference evidence="4" key="2">
    <citation type="submission" date="2022-06" db="UniProtKB">
        <authorList>
            <consortium name="EnsemblMetazoa"/>
        </authorList>
    </citation>
    <scope>IDENTIFICATION</scope>
    <source>
        <strain evidence="4">DF5081</strain>
    </source>
</reference>
<keyword evidence="1" id="KW-0175">Coiled coil</keyword>
<evidence type="ECO:0000313" key="4">
    <source>
        <dbReference type="EnsemblMetazoa" id="CJA07049.1"/>
    </source>
</evidence>
<reference evidence="5" key="1">
    <citation type="submission" date="2010-08" db="EMBL/GenBank/DDBJ databases">
        <authorList>
            <consortium name="Caenorhabditis japonica Sequencing Consortium"/>
            <person name="Wilson R.K."/>
        </authorList>
    </citation>
    <scope>NUCLEOTIDE SEQUENCE [LARGE SCALE GENOMIC DNA]</scope>
    <source>
        <strain evidence="5">DF5081</strain>
    </source>
</reference>
<evidence type="ECO:0000313" key="5">
    <source>
        <dbReference type="Proteomes" id="UP000005237"/>
    </source>
</evidence>
<name>A0A8R1DMP8_CAEJA</name>
<feature type="compositionally biased region" description="Basic and acidic residues" evidence="2">
    <location>
        <begin position="50"/>
        <end position="63"/>
    </location>
</feature>
<protein>
    <submittedName>
        <fullName evidence="4">CCDC50_N domain-containing protein</fullName>
    </submittedName>
</protein>
<dbReference type="PANTHER" id="PTHR22115:SF4">
    <property type="entry name" value="COILED-COIL DOMAIN-CONTAINING PROTEIN"/>
    <property type="match status" value="1"/>
</dbReference>
<dbReference type="Proteomes" id="UP000005237">
    <property type="component" value="Unassembled WGS sequence"/>
</dbReference>
<evidence type="ECO:0000259" key="3">
    <source>
        <dbReference type="Pfam" id="PF15295"/>
    </source>
</evidence>
<dbReference type="AlphaFoldDB" id="A0A8R1DMP8"/>
<accession>A0A8R1DMP8</accession>
<dbReference type="PANTHER" id="PTHR22115">
    <property type="entry name" value="C3ORF6 PROTEIN-RELATED"/>
    <property type="match status" value="1"/>
</dbReference>
<evidence type="ECO:0000256" key="2">
    <source>
        <dbReference type="SAM" id="MobiDB-lite"/>
    </source>
</evidence>
<feature type="region of interest" description="Disordered" evidence="2">
    <location>
        <begin position="36"/>
        <end position="66"/>
    </location>
</feature>
<dbReference type="Pfam" id="PF15295">
    <property type="entry name" value="CCDC50_N"/>
    <property type="match status" value="1"/>
</dbReference>
<proteinExistence type="predicted"/>
<feature type="region of interest" description="Disordered" evidence="2">
    <location>
        <begin position="284"/>
        <end position="304"/>
    </location>
</feature>
<dbReference type="InterPro" id="IPR029311">
    <property type="entry name" value="CCDC50_N"/>
</dbReference>
<sequence>MSKDQEQPSFSEIRQRLQAGEDYDLAHRLQETEYDMHYNRNRNVNGTIVSDRKKTREEQRAEDEQSNALRRMGLAERCLTDEEYARQLQEDLNQMDAAERMGKDEQMREDERLAWMLQHESSQPSFSTPAIPEDLISFQDQVPESQDESVCLTDEEYARQLQEELDQMDAAERMGKDEQMREDERLAWMLQHESSQPSSSTPAIPEDLISFQDQVPESQDESVLSYDNMANQFLGVLHFLACLPSYNETTYVIEQPAPAAPPAHSIHLSPTNPFLPDVEEYYRQEKVEHSQSQSQSQQSSSGNS</sequence>
<keyword evidence="5" id="KW-1185">Reference proteome</keyword>
<feature type="region of interest" description="Disordered" evidence="2">
    <location>
        <begin position="1"/>
        <end position="20"/>
    </location>
</feature>
<organism evidence="4 5">
    <name type="scientific">Caenorhabditis japonica</name>
    <dbReference type="NCBI Taxonomy" id="281687"/>
    <lineage>
        <taxon>Eukaryota</taxon>
        <taxon>Metazoa</taxon>
        <taxon>Ecdysozoa</taxon>
        <taxon>Nematoda</taxon>
        <taxon>Chromadorea</taxon>
        <taxon>Rhabditida</taxon>
        <taxon>Rhabditina</taxon>
        <taxon>Rhabditomorpha</taxon>
        <taxon>Rhabditoidea</taxon>
        <taxon>Rhabditidae</taxon>
        <taxon>Peloderinae</taxon>
        <taxon>Caenorhabditis</taxon>
    </lineage>
</organism>
<dbReference type="EnsemblMetazoa" id="CJA07049.1">
    <property type="protein sequence ID" value="CJA07049.1"/>
    <property type="gene ID" value="WBGene00126253"/>
</dbReference>
<feature type="compositionally biased region" description="Low complexity" evidence="2">
    <location>
        <begin position="290"/>
        <end position="304"/>
    </location>
</feature>
<feature type="domain" description="Coiled-coil" evidence="3">
    <location>
        <begin position="8"/>
        <end position="122"/>
    </location>
</feature>